<comment type="caution">
    <text evidence="8">The sequence shown here is derived from an EMBL/GenBank/DDBJ whole genome shotgun (WGS) entry which is preliminary data.</text>
</comment>
<dbReference type="InterPro" id="IPR036702">
    <property type="entry name" value="ComB-like_sf"/>
</dbReference>
<dbReference type="EC" id="3.1.3.71" evidence="3"/>
<organism evidence="8 9">
    <name type="scientific">Nocardia thailandica</name>
    <dbReference type="NCBI Taxonomy" id="257275"/>
    <lineage>
        <taxon>Bacteria</taxon>
        <taxon>Bacillati</taxon>
        <taxon>Actinomycetota</taxon>
        <taxon>Actinomycetes</taxon>
        <taxon>Mycobacteriales</taxon>
        <taxon>Nocardiaceae</taxon>
        <taxon>Nocardia</taxon>
    </lineage>
</organism>
<name>A0ABW6PNL6_9NOCA</name>
<proteinExistence type="inferred from homology"/>
<evidence type="ECO:0000256" key="5">
    <source>
        <dbReference type="ARBA" id="ARBA00022801"/>
    </source>
</evidence>
<dbReference type="PANTHER" id="PTHR37311:SF1">
    <property type="entry name" value="2-PHOSPHOSULFOLACTATE PHOSPHATASE-RELATED"/>
    <property type="match status" value="1"/>
</dbReference>
<comment type="catalytic activity">
    <reaction evidence="7">
        <text>(2R)-O-phospho-3-sulfolactate + H2O = (2R)-3-sulfolactate + phosphate</text>
        <dbReference type="Rhea" id="RHEA:23416"/>
        <dbReference type="ChEBI" id="CHEBI:15377"/>
        <dbReference type="ChEBI" id="CHEBI:15597"/>
        <dbReference type="ChEBI" id="CHEBI:43474"/>
        <dbReference type="ChEBI" id="CHEBI:58738"/>
        <dbReference type="EC" id="3.1.3.71"/>
    </reaction>
</comment>
<evidence type="ECO:0000256" key="1">
    <source>
        <dbReference type="ARBA" id="ARBA00001946"/>
    </source>
</evidence>
<keyword evidence="6" id="KW-0460">Magnesium</keyword>
<dbReference type="Proteomes" id="UP001601444">
    <property type="component" value="Unassembled WGS sequence"/>
</dbReference>
<keyword evidence="5" id="KW-0378">Hydrolase</keyword>
<evidence type="ECO:0000256" key="6">
    <source>
        <dbReference type="ARBA" id="ARBA00022842"/>
    </source>
</evidence>
<dbReference type="Gene3D" id="3.90.1560.10">
    <property type="entry name" value="ComB-like"/>
    <property type="match status" value="1"/>
</dbReference>
<comment type="cofactor">
    <cofactor evidence="1">
        <name>Mg(2+)</name>
        <dbReference type="ChEBI" id="CHEBI:18420"/>
    </cofactor>
</comment>
<comment type="similarity">
    <text evidence="2">Belongs to the ComB family.</text>
</comment>
<protein>
    <recommendedName>
        <fullName evidence="4">Probable 2-phosphosulfolactate phosphatase</fullName>
        <ecNumber evidence="3">3.1.3.71</ecNumber>
    </recommendedName>
</protein>
<sequence>MSGIPEWGRQQGWGVRLDWGRAGAAAVGPGSAVLVVVDVLSFTTAVSVLADAGTTVLPYRWRDETAAAHAAAHGAALAVGRREVSAARPWSLSPAALRAAPFTERLVLPSPNGSAIAASVTGTPVVAASLRNAGAVADWILAQGWGTAARPVSIVAAGEQWPGTDTLRPAVEDWLGAGAVAAALAAGGAGPPSPEALVAAAAHTPDADLAALVTDSASGRELAGNGFAADVAVAVELGASAAVPVLTPAGFVDHGTGARR</sequence>
<dbReference type="PANTHER" id="PTHR37311">
    <property type="entry name" value="2-PHOSPHOSULFOLACTATE PHOSPHATASE-RELATED"/>
    <property type="match status" value="1"/>
</dbReference>
<evidence type="ECO:0000256" key="2">
    <source>
        <dbReference type="ARBA" id="ARBA00009997"/>
    </source>
</evidence>
<gene>
    <name evidence="8" type="ORF">ACFYTF_14280</name>
</gene>
<dbReference type="SUPFAM" id="SSF142823">
    <property type="entry name" value="ComB-like"/>
    <property type="match status" value="1"/>
</dbReference>
<evidence type="ECO:0000313" key="9">
    <source>
        <dbReference type="Proteomes" id="UP001601444"/>
    </source>
</evidence>
<reference evidence="8 9" key="1">
    <citation type="submission" date="2024-10" db="EMBL/GenBank/DDBJ databases">
        <title>The Natural Products Discovery Center: Release of the First 8490 Sequenced Strains for Exploring Actinobacteria Biosynthetic Diversity.</title>
        <authorList>
            <person name="Kalkreuter E."/>
            <person name="Kautsar S.A."/>
            <person name="Yang D."/>
            <person name="Bader C.D."/>
            <person name="Teijaro C.N."/>
            <person name="Fluegel L."/>
            <person name="Davis C.M."/>
            <person name="Simpson J.R."/>
            <person name="Lauterbach L."/>
            <person name="Steele A.D."/>
            <person name="Gui C."/>
            <person name="Meng S."/>
            <person name="Li G."/>
            <person name="Viehrig K."/>
            <person name="Ye F."/>
            <person name="Su P."/>
            <person name="Kiefer A.F."/>
            <person name="Nichols A."/>
            <person name="Cepeda A.J."/>
            <person name="Yan W."/>
            <person name="Fan B."/>
            <person name="Jiang Y."/>
            <person name="Adhikari A."/>
            <person name="Zheng C.-J."/>
            <person name="Schuster L."/>
            <person name="Cowan T.M."/>
            <person name="Smanski M.J."/>
            <person name="Chevrette M.G."/>
            <person name="De Carvalho L.P.S."/>
            <person name="Shen B."/>
        </authorList>
    </citation>
    <scope>NUCLEOTIDE SEQUENCE [LARGE SCALE GENOMIC DNA]</scope>
    <source>
        <strain evidence="8 9">NPDC004045</strain>
    </source>
</reference>
<dbReference type="EMBL" id="JBIAMX010000007">
    <property type="protein sequence ID" value="MFF0543995.1"/>
    <property type="molecule type" value="Genomic_DNA"/>
</dbReference>
<evidence type="ECO:0000256" key="3">
    <source>
        <dbReference type="ARBA" id="ARBA00012953"/>
    </source>
</evidence>
<evidence type="ECO:0000256" key="4">
    <source>
        <dbReference type="ARBA" id="ARBA00021948"/>
    </source>
</evidence>
<accession>A0ABW6PNL6</accession>
<keyword evidence="9" id="KW-1185">Reference proteome</keyword>
<dbReference type="RefSeq" id="WP_387700616.1">
    <property type="nucleotide sequence ID" value="NZ_JBIAMX010000007.1"/>
</dbReference>
<dbReference type="Pfam" id="PF04029">
    <property type="entry name" value="2-ph_phosp"/>
    <property type="match status" value="1"/>
</dbReference>
<evidence type="ECO:0000256" key="7">
    <source>
        <dbReference type="ARBA" id="ARBA00033711"/>
    </source>
</evidence>
<dbReference type="InterPro" id="IPR005238">
    <property type="entry name" value="ComB-like"/>
</dbReference>
<evidence type="ECO:0000313" key="8">
    <source>
        <dbReference type="EMBL" id="MFF0543995.1"/>
    </source>
</evidence>